<evidence type="ECO:0000313" key="3">
    <source>
        <dbReference type="EMBL" id="RDK11976.1"/>
    </source>
</evidence>
<dbReference type="EMBL" id="QKWJ01000002">
    <property type="protein sequence ID" value="RDK11976.1"/>
    <property type="molecule type" value="Genomic_DNA"/>
</dbReference>
<name>A0A370P2A9_9BURK</name>
<dbReference type="Proteomes" id="UP000255165">
    <property type="component" value="Unassembled WGS sequence"/>
</dbReference>
<proteinExistence type="predicted"/>
<reference evidence="3 4" key="1">
    <citation type="submission" date="2018-06" db="EMBL/GenBank/DDBJ databases">
        <authorList>
            <person name="Feng T."/>
            <person name="Jeon C.O."/>
        </authorList>
    </citation>
    <scope>NUCLEOTIDE SEQUENCE [LARGE SCALE GENOMIC DNA]</scope>
    <source>
        <strain evidence="3 4">S23</strain>
    </source>
</reference>
<protein>
    <submittedName>
        <fullName evidence="3">TetR/AcrR family transcriptional regulator</fullName>
    </submittedName>
</protein>
<keyword evidence="4" id="KW-1185">Reference proteome</keyword>
<dbReference type="PANTHER" id="PTHR30055">
    <property type="entry name" value="HTH-TYPE TRANSCRIPTIONAL REGULATOR RUTR"/>
    <property type="match status" value="1"/>
</dbReference>
<dbReference type="InterPro" id="IPR050109">
    <property type="entry name" value="HTH-type_TetR-like_transc_reg"/>
</dbReference>
<evidence type="ECO:0000313" key="4">
    <source>
        <dbReference type="Proteomes" id="UP000255165"/>
    </source>
</evidence>
<dbReference type="Gene3D" id="1.10.357.10">
    <property type="entry name" value="Tetracycline Repressor, domain 2"/>
    <property type="match status" value="1"/>
</dbReference>
<evidence type="ECO:0000259" key="2">
    <source>
        <dbReference type="Pfam" id="PF00440"/>
    </source>
</evidence>
<dbReference type="InterPro" id="IPR009057">
    <property type="entry name" value="Homeodomain-like_sf"/>
</dbReference>
<evidence type="ECO:0000256" key="1">
    <source>
        <dbReference type="ARBA" id="ARBA00023125"/>
    </source>
</evidence>
<dbReference type="Pfam" id="PF00440">
    <property type="entry name" value="TetR_N"/>
    <property type="match status" value="1"/>
</dbReference>
<dbReference type="SUPFAM" id="SSF46689">
    <property type="entry name" value="Homeodomain-like"/>
    <property type="match status" value="1"/>
</dbReference>
<dbReference type="AlphaFoldDB" id="A0A370P2A9"/>
<keyword evidence="1" id="KW-0238">DNA-binding</keyword>
<dbReference type="GO" id="GO:0000976">
    <property type="term" value="F:transcription cis-regulatory region binding"/>
    <property type="evidence" value="ECO:0007669"/>
    <property type="project" value="TreeGrafter"/>
</dbReference>
<organism evidence="3 4">
    <name type="scientific">Cupriavidus lacunae</name>
    <dbReference type="NCBI Taxonomy" id="2666307"/>
    <lineage>
        <taxon>Bacteria</taxon>
        <taxon>Pseudomonadati</taxon>
        <taxon>Pseudomonadota</taxon>
        <taxon>Betaproteobacteria</taxon>
        <taxon>Burkholderiales</taxon>
        <taxon>Burkholderiaceae</taxon>
        <taxon>Cupriavidus</taxon>
    </lineage>
</organism>
<dbReference type="PANTHER" id="PTHR30055:SF235">
    <property type="entry name" value="TRANSCRIPTIONAL REGULATORY PROTEIN"/>
    <property type="match status" value="1"/>
</dbReference>
<comment type="caution">
    <text evidence="3">The sequence shown here is derived from an EMBL/GenBank/DDBJ whole genome shotgun (WGS) entry which is preliminary data.</text>
</comment>
<dbReference type="InterPro" id="IPR001647">
    <property type="entry name" value="HTH_TetR"/>
</dbReference>
<gene>
    <name evidence="3" type="ORF">DN412_03440</name>
</gene>
<sequence length="228" mass="25607">MKVVAQRLFALHGVDSISVKDIVASAGQRNNASLHYHFGSKEALIGELLLDGAIRVDARRQAMLDELEEEGGPRSVRDVLEALIRPVDQLTYGDERDNTYIRFLANLQAGHRDLVRHYLGDQWNVGYRRCLDHLRRLLHEFPAPLLEQRMSLIGIYANAIFAAKEAAMDVTQPNRFWAPKYTIENIIDSLQAVVECTPSALTLSLLDAPESKGGAHKRKQPSRSRPNS</sequence>
<dbReference type="GO" id="GO:0003700">
    <property type="term" value="F:DNA-binding transcription factor activity"/>
    <property type="evidence" value="ECO:0007669"/>
    <property type="project" value="TreeGrafter"/>
</dbReference>
<feature type="domain" description="HTH tetR-type" evidence="2">
    <location>
        <begin position="4"/>
        <end position="47"/>
    </location>
</feature>
<accession>A0A370P2A9</accession>